<dbReference type="EMBL" id="ANJA01003331">
    <property type="protein sequence ID" value="ETO64128.1"/>
    <property type="molecule type" value="Genomic_DNA"/>
</dbReference>
<gene>
    <name evidence="1" type="ORF">F444_18307</name>
</gene>
<dbReference type="Proteomes" id="UP000028582">
    <property type="component" value="Unassembled WGS sequence"/>
</dbReference>
<proteinExistence type="predicted"/>
<protein>
    <submittedName>
        <fullName evidence="1">Uncharacterized protein</fullName>
    </submittedName>
</protein>
<accession>A0A080ZBW7</accession>
<dbReference type="AlphaFoldDB" id="A0A080ZBW7"/>
<comment type="caution">
    <text evidence="1">The sequence shown here is derived from an EMBL/GenBank/DDBJ whole genome shotgun (WGS) entry which is preliminary data.</text>
</comment>
<reference evidence="1 2" key="1">
    <citation type="submission" date="2013-11" db="EMBL/GenBank/DDBJ databases">
        <title>The Genome Sequence of Phytophthora parasitica P1976.</title>
        <authorList>
            <consortium name="The Broad Institute Genomics Platform"/>
            <person name="Russ C."/>
            <person name="Tyler B."/>
            <person name="Panabieres F."/>
            <person name="Shan W."/>
            <person name="Tripathy S."/>
            <person name="Grunwald N."/>
            <person name="Machado M."/>
            <person name="Johnson C.S."/>
            <person name="Walker B."/>
            <person name="Young S."/>
            <person name="Zeng Q."/>
            <person name="Gargeya S."/>
            <person name="Fitzgerald M."/>
            <person name="Haas B."/>
            <person name="Abouelleil A."/>
            <person name="Allen A.W."/>
            <person name="Alvarado L."/>
            <person name="Arachchi H.M."/>
            <person name="Berlin A.M."/>
            <person name="Chapman S.B."/>
            <person name="Gainer-Dewar J."/>
            <person name="Goldberg J."/>
            <person name="Griggs A."/>
            <person name="Gujja S."/>
            <person name="Hansen M."/>
            <person name="Howarth C."/>
            <person name="Imamovic A."/>
            <person name="Ireland A."/>
            <person name="Larimer J."/>
            <person name="McCowan C."/>
            <person name="Murphy C."/>
            <person name="Pearson M."/>
            <person name="Poon T.W."/>
            <person name="Priest M."/>
            <person name="Roberts A."/>
            <person name="Saif S."/>
            <person name="Shea T."/>
            <person name="Sisk P."/>
            <person name="Sykes S."/>
            <person name="Wortman J."/>
            <person name="Nusbaum C."/>
            <person name="Birren B."/>
        </authorList>
    </citation>
    <scope>NUCLEOTIDE SEQUENCE [LARGE SCALE GENOMIC DNA]</scope>
    <source>
        <strain evidence="1 2">P1976</strain>
    </source>
</reference>
<evidence type="ECO:0000313" key="2">
    <source>
        <dbReference type="Proteomes" id="UP000028582"/>
    </source>
</evidence>
<name>A0A080ZBW7_PHYNI</name>
<organism evidence="1 2">
    <name type="scientific">Phytophthora nicotianae P1976</name>
    <dbReference type="NCBI Taxonomy" id="1317066"/>
    <lineage>
        <taxon>Eukaryota</taxon>
        <taxon>Sar</taxon>
        <taxon>Stramenopiles</taxon>
        <taxon>Oomycota</taxon>
        <taxon>Peronosporomycetes</taxon>
        <taxon>Peronosporales</taxon>
        <taxon>Peronosporaceae</taxon>
        <taxon>Phytophthora</taxon>
    </lineage>
</organism>
<evidence type="ECO:0000313" key="1">
    <source>
        <dbReference type="EMBL" id="ETO64128.1"/>
    </source>
</evidence>
<sequence length="83" mass="9278">MARKVWFQLVDATTRGAYADTEEASVRPDGADDTEDLRNKIHAEYGHTKPPGRNLLADLAPKQLKIYASIAIDYFLGRIQICS</sequence>